<sequence>MKHLLQMLGESSDTRVQSCYFQKQMFTTDLFIYGVLDDVSGLESEENVGGSLLHFSFSNYQNLVTATFTNDSTRSLN</sequence>
<accession>G0NRB7</accession>
<protein>
    <submittedName>
        <fullName evidence="1">Uncharacterized protein</fullName>
    </submittedName>
</protein>
<dbReference type="HOGENOM" id="CLU_2640277_0_0_1"/>
<dbReference type="EMBL" id="GL379931">
    <property type="protein sequence ID" value="EGT36166.1"/>
    <property type="molecule type" value="Genomic_DNA"/>
</dbReference>
<proteinExistence type="predicted"/>
<name>G0NRB7_CAEBE</name>
<reference evidence="2" key="1">
    <citation type="submission" date="2011-07" db="EMBL/GenBank/DDBJ databases">
        <authorList>
            <consortium name="Caenorhabditis brenneri Sequencing and Analysis Consortium"/>
            <person name="Wilson R.K."/>
        </authorList>
    </citation>
    <scope>NUCLEOTIDE SEQUENCE [LARGE SCALE GENOMIC DNA]</scope>
    <source>
        <strain evidence="2">PB2801</strain>
    </source>
</reference>
<evidence type="ECO:0000313" key="1">
    <source>
        <dbReference type="EMBL" id="EGT36166.1"/>
    </source>
</evidence>
<keyword evidence="2" id="KW-1185">Reference proteome</keyword>
<dbReference type="AlphaFoldDB" id="G0NRB7"/>
<gene>
    <name evidence="1" type="ORF">CAEBREN_18541</name>
</gene>
<evidence type="ECO:0000313" key="2">
    <source>
        <dbReference type="Proteomes" id="UP000008068"/>
    </source>
</evidence>
<organism evidence="2">
    <name type="scientific">Caenorhabditis brenneri</name>
    <name type="common">Nematode worm</name>
    <dbReference type="NCBI Taxonomy" id="135651"/>
    <lineage>
        <taxon>Eukaryota</taxon>
        <taxon>Metazoa</taxon>
        <taxon>Ecdysozoa</taxon>
        <taxon>Nematoda</taxon>
        <taxon>Chromadorea</taxon>
        <taxon>Rhabditida</taxon>
        <taxon>Rhabditina</taxon>
        <taxon>Rhabditomorpha</taxon>
        <taxon>Rhabditoidea</taxon>
        <taxon>Rhabditidae</taxon>
        <taxon>Peloderinae</taxon>
        <taxon>Caenorhabditis</taxon>
    </lineage>
</organism>
<dbReference type="InParanoid" id="G0NRB7"/>
<dbReference type="Proteomes" id="UP000008068">
    <property type="component" value="Unassembled WGS sequence"/>
</dbReference>